<proteinExistence type="predicted"/>
<dbReference type="AlphaFoldDB" id="A0A0F9QXW8"/>
<gene>
    <name evidence="1" type="ORF">LCGC14_0664350</name>
</gene>
<comment type="caution">
    <text evidence="1">The sequence shown here is derived from an EMBL/GenBank/DDBJ whole genome shotgun (WGS) entry which is preliminary data.</text>
</comment>
<sequence>MDKLAKAMDIIKRILCTQQVRPALPRKKAVETIRGGSCCPIAYDTTVVHCKWCRGQVRIYISAIRHKTASWDTGHLFSKSDYHEECWNEAIEVCI</sequence>
<accession>A0A0F9QXW8</accession>
<reference evidence="1" key="1">
    <citation type="journal article" date="2015" name="Nature">
        <title>Complex archaea that bridge the gap between prokaryotes and eukaryotes.</title>
        <authorList>
            <person name="Spang A."/>
            <person name="Saw J.H."/>
            <person name="Jorgensen S.L."/>
            <person name="Zaremba-Niedzwiedzka K."/>
            <person name="Martijn J."/>
            <person name="Lind A.E."/>
            <person name="van Eijk R."/>
            <person name="Schleper C."/>
            <person name="Guy L."/>
            <person name="Ettema T.J."/>
        </authorList>
    </citation>
    <scope>NUCLEOTIDE SEQUENCE</scope>
</reference>
<name>A0A0F9QXW8_9ZZZZ</name>
<protein>
    <submittedName>
        <fullName evidence="1">Uncharacterized protein</fullName>
    </submittedName>
</protein>
<organism evidence="1">
    <name type="scientific">marine sediment metagenome</name>
    <dbReference type="NCBI Taxonomy" id="412755"/>
    <lineage>
        <taxon>unclassified sequences</taxon>
        <taxon>metagenomes</taxon>
        <taxon>ecological metagenomes</taxon>
    </lineage>
</organism>
<evidence type="ECO:0000313" key="1">
    <source>
        <dbReference type="EMBL" id="KKN47329.1"/>
    </source>
</evidence>
<dbReference type="EMBL" id="LAZR01001283">
    <property type="protein sequence ID" value="KKN47329.1"/>
    <property type="molecule type" value="Genomic_DNA"/>
</dbReference>